<dbReference type="EMBL" id="LAZR01006482">
    <property type="protein sequence ID" value="KKM91832.1"/>
    <property type="molecule type" value="Genomic_DNA"/>
</dbReference>
<gene>
    <name evidence="2" type="ORF">LCGC14_1224560</name>
</gene>
<dbReference type="AlphaFoldDB" id="A0A0F9PER4"/>
<proteinExistence type="predicted"/>
<name>A0A0F9PER4_9ZZZZ</name>
<feature type="region of interest" description="Disordered" evidence="1">
    <location>
        <begin position="1"/>
        <end position="22"/>
    </location>
</feature>
<protein>
    <submittedName>
        <fullName evidence="2">Uncharacterized protein</fullName>
    </submittedName>
</protein>
<evidence type="ECO:0000313" key="2">
    <source>
        <dbReference type="EMBL" id="KKM91832.1"/>
    </source>
</evidence>
<sequence length="33" mass="3760">MVGVKGKKDSGKRRPKKAEKTTVIESICYHKKK</sequence>
<comment type="caution">
    <text evidence="2">The sequence shown here is derived from an EMBL/GenBank/DDBJ whole genome shotgun (WGS) entry which is preliminary data.</text>
</comment>
<organism evidence="2">
    <name type="scientific">marine sediment metagenome</name>
    <dbReference type="NCBI Taxonomy" id="412755"/>
    <lineage>
        <taxon>unclassified sequences</taxon>
        <taxon>metagenomes</taxon>
        <taxon>ecological metagenomes</taxon>
    </lineage>
</organism>
<evidence type="ECO:0000256" key="1">
    <source>
        <dbReference type="SAM" id="MobiDB-lite"/>
    </source>
</evidence>
<reference evidence="2" key="1">
    <citation type="journal article" date="2015" name="Nature">
        <title>Complex archaea that bridge the gap between prokaryotes and eukaryotes.</title>
        <authorList>
            <person name="Spang A."/>
            <person name="Saw J.H."/>
            <person name="Jorgensen S.L."/>
            <person name="Zaremba-Niedzwiedzka K."/>
            <person name="Martijn J."/>
            <person name="Lind A.E."/>
            <person name="van Eijk R."/>
            <person name="Schleper C."/>
            <person name="Guy L."/>
            <person name="Ettema T.J."/>
        </authorList>
    </citation>
    <scope>NUCLEOTIDE SEQUENCE</scope>
</reference>
<accession>A0A0F9PER4</accession>